<accession>A0AAW9HNW4</accession>
<evidence type="ECO:0000313" key="3">
    <source>
        <dbReference type="Proteomes" id="UP001275049"/>
    </source>
</evidence>
<dbReference type="Proteomes" id="UP001281731">
    <property type="component" value="Unassembled WGS sequence"/>
</dbReference>
<evidence type="ECO:0000313" key="4">
    <source>
        <dbReference type="Proteomes" id="UP001281731"/>
    </source>
</evidence>
<evidence type="ECO:0000313" key="1">
    <source>
        <dbReference type="EMBL" id="MDY5133388.1"/>
    </source>
</evidence>
<evidence type="ECO:0000313" key="2">
    <source>
        <dbReference type="EMBL" id="MDY5155356.1"/>
    </source>
</evidence>
<dbReference type="EMBL" id="JAWNGC010000007">
    <property type="protein sequence ID" value="MDY5155356.1"/>
    <property type="molecule type" value="Genomic_DNA"/>
</dbReference>
<keyword evidence="3" id="KW-1185">Reference proteome</keyword>
<gene>
    <name evidence="2" type="ORF">R6G80_06410</name>
    <name evidence="1" type="ORF">R6G86_06520</name>
</gene>
<dbReference type="Proteomes" id="UP001275049">
    <property type="component" value="Unassembled WGS sequence"/>
</dbReference>
<proteinExistence type="predicted"/>
<name>A0AAW9HNW4_9ACTO</name>
<reference evidence="2 3" key="1">
    <citation type="submission" date="2023-10" db="EMBL/GenBank/DDBJ databases">
        <title>Whole Genome based description of the genera Actinobaculum and Actinotignum reveals a complex phylogenetic relationship within the species included in the genus Actinotignum.</title>
        <authorList>
            <person name="Jensen C.S."/>
            <person name="Dargis R."/>
            <person name="Kemp M."/>
            <person name="Christensen J.J."/>
        </authorList>
    </citation>
    <scope>NUCLEOTIDE SEQUENCE</scope>
    <source>
        <strain evidence="2">SLA_B511</strain>
        <strain evidence="1 3">SLA_B974</strain>
    </source>
</reference>
<organism evidence="2 4">
    <name type="scientific">Actinotignum urinale</name>
    <dbReference type="NCBI Taxonomy" id="190146"/>
    <lineage>
        <taxon>Bacteria</taxon>
        <taxon>Bacillati</taxon>
        <taxon>Actinomycetota</taxon>
        <taxon>Actinomycetes</taxon>
        <taxon>Actinomycetales</taxon>
        <taxon>Actinomycetaceae</taxon>
        <taxon>Actinotignum</taxon>
    </lineage>
</organism>
<dbReference type="AlphaFoldDB" id="A0AAW9HNW4"/>
<sequence>MATVLGYTNTKDALTRHCKGFVNHYPLQTICVCGGRRGDAPEVGFASRTRTCAQTLKSLTGAKMFTVP</sequence>
<dbReference type="RefSeq" id="WP_245855219.1">
    <property type="nucleotide sequence ID" value="NZ_CAMYCL010000006.1"/>
</dbReference>
<comment type="caution">
    <text evidence="2">The sequence shown here is derived from an EMBL/GenBank/DDBJ whole genome shotgun (WGS) entry which is preliminary data.</text>
</comment>
<dbReference type="EMBL" id="JAWNGA010000011">
    <property type="protein sequence ID" value="MDY5133388.1"/>
    <property type="molecule type" value="Genomic_DNA"/>
</dbReference>
<protein>
    <submittedName>
        <fullName evidence="2">Uncharacterized protein</fullName>
    </submittedName>
</protein>